<keyword evidence="2" id="KW-1185">Reference proteome</keyword>
<dbReference type="STRING" id="3871.A0A394DF25"/>
<evidence type="ECO:0000313" key="1">
    <source>
        <dbReference type="EMBL" id="OIW21706.1"/>
    </source>
</evidence>
<comment type="caution">
    <text evidence="1">The sequence shown here is derived from an EMBL/GenBank/DDBJ whole genome shotgun (WGS) entry which is preliminary data.</text>
</comment>
<dbReference type="Gramene" id="OIW21706">
    <property type="protein sequence ID" value="OIW21706"/>
    <property type="gene ID" value="TanjilG_08326"/>
</dbReference>
<dbReference type="InterPro" id="IPR038925">
    <property type="entry name" value="At3g17800-like"/>
</dbReference>
<dbReference type="KEGG" id="lang:109340426"/>
<dbReference type="EMBL" id="MLAU01031033">
    <property type="protein sequence ID" value="OIW21706.1"/>
    <property type="molecule type" value="Genomic_DNA"/>
</dbReference>
<dbReference type="PANTHER" id="PTHR31808">
    <property type="entry name" value="EXPRESSED PROTEIN"/>
    <property type="match status" value="1"/>
</dbReference>
<dbReference type="InterPro" id="IPR008479">
    <property type="entry name" value="DUF760"/>
</dbReference>
<evidence type="ECO:0008006" key="3">
    <source>
        <dbReference type="Google" id="ProtNLM"/>
    </source>
</evidence>
<dbReference type="Proteomes" id="UP000188354">
    <property type="component" value="Unassembled WGS sequence"/>
</dbReference>
<proteinExistence type="predicted"/>
<sequence length="408" mass="46463">MEHCVNHRSFTIFSLSSSSSSQSPFLLSSLPKPHLKFSSFLPNKLNTSLCFILRNIPNRPFNIKASVGPSHCEFSSLNSPLEPRSLLGKFLTGVLQNHPQLFHVVVKEELKLLSDGRDGAVARMMLTQDSDEGMLHRRIAQVKENECQIAIEDVMHCLIFHKFSEIRVPLVPKLSSCLYNGRLEILPSKDWELESIHSMEVLDIIREHVSTVTGLRANSSVNESWATTKIRKYWLARVYVASILYGYFLKSASLRYRLERSLSSVNHDLHLDHRTALSPLSFHDMCSSRSKDVTFGHKSDMQSLWQGIIKQQEEEVEDLKCYVTGFHSGSLQRFAKLRSKEAVKLVESYSHALFGNLESGLVENDDIILTSFSSLKRLVLEAIAFGSFLWETEDYIDNVYKLKDHEAV</sequence>
<gene>
    <name evidence="1" type="ORF">TanjilG_08326</name>
</gene>
<dbReference type="PANTHER" id="PTHR31808:SF9">
    <property type="entry name" value="F21O3.2 PROTEIN"/>
    <property type="match status" value="1"/>
</dbReference>
<protein>
    <recommendedName>
        <fullName evidence="3">UV-B-induced protein</fullName>
    </recommendedName>
</protein>
<name>A0A394DF25_LUPAN</name>
<dbReference type="AlphaFoldDB" id="A0A394DF25"/>
<accession>A0A394DF25</accession>
<dbReference type="OrthoDB" id="25131at2759"/>
<reference evidence="1 2" key="1">
    <citation type="journal article" date="2017" name="Plant Biotechnol. J.">
        <title>A comprehensive draft genome sequence for lupin (Lupinus angustifolius), an emerging health food: insights into plant-microbe interactions and legume evolution.</title>
        <authorList>
            <person name="Hane J.K."/>
            <person name="Ming Y."/>
            <person name="Kamphuis L.G."/>
            <person name="Nelson M.N."/>
            <person name="Garg G."/>
            <person name="Atkins C.A."/>
            <person name="Bayer P.E."/>
            <person name="Bravo A."/>
            <person name="Bringans S."/>
            <person name="Cannon S."/>
            <person name="Edwards D."/>
            <person name="Foley R."/>
            <person name="Gao L.L."/>
            <person name="Harrison M.J."/>
            <person name="Huang W."/>
            <person name="Hurgobin B."/>
            <person name="Li S."/>
            <person name="Liu C.W."/>
            <person name="McGrath A."/>
            <person name="Morahan G."/>
            <person name="Murray J."/>
            <person name="Weller J."/>
            <person name="Jian J."/>
            <person name="Singh K.B."/>
        </authorList>
    </citation>
    <scope>NUCLEOTIDE SEQUENCE [LARGE SCALE GENOMIC DNA]</scope>
    <source>
        <strain evidence="2">cv. Tanjil</strain>
        <tissue evidence="1">Whole plant</tissue>
    </source>
</reference>
<dbReference type="Pfam" id="PF05542">
    <property type="entry name" value="DUF760"/>
    <property type="match status" value="1"/>
</dbReference>
<organism evidence="1 2">
    <name type="scientific">Lupinus angustifolius</name>
    <name type="common">Narrow-leaved blue lupine</name>
    <dbReference type="NCBI Taxonomy" id="3871"/>
    <lineage>
        <taxon>Eukaryota</taxon>
        <taxon>Viridiplantae</taxon>
        <taxon>Streptophyta</taxon>
        <taxon>Embryophyta</taxon>
        <taxon>Tracheophyta</taxon>
        <taxon>Spermatophyta</taxon>
        <taxon>Magnoliopsida</taxon>
        <taxon>eudicotyledons</taxon>
        <taxon>Gunneridae</taxon>
        <taxon>Pentapetalae</taxon>
        <taxon>rosids</taxon>
        <taxon>fabids</taxon>
        <taxon>Fabales</taxon>
        <taxon>Fabaceae</taxon>
        <taxon>Papilionoideae</taxon>
        <taxon>50 kb inversion clade</taxon>
        <taxon>genistoids sensu lato</taxon>
        <taxon>core genistoids</taxon>
        <taxon>Genisteae</taxon>
        <taxon>Lupinus</taxon>
    </lineage>
</organism>
<evidence type="ECO:0000313" key="2">
    <source>
        <dbReference type="Proteomes" id="UP000188354"/>
    </source>
</evidence>